<organism evidence="1 2">
    <name type="scientific">Candidatus Fimenecus excrementigallinarum</name>
    <dbReference type="NCBI Taxonomy" id="2840816"/>
    <lineage>
        <taxon>Bacteria</taxon>
        <taxon>Bacillati</taxon>
        <taxon>Bacillota</taxon>
        <taxon>Clostridia</taxon>
        <taxon>Candidatus Fimenecus</taxon>
    </lineage>
</organism>
<comment type="caution">
    <text evidence="1">The sequence shown here is derived from an EMBL/GenBank/DDBJ whole genome shotgun (WGS) entry which is preliminary data.</text>
</comment>
<protein>
    <submittedName>
        <fullName evidence="1">Uncharacterized protein</fullName>
    </submittedName>
</protein>
<accession>A0A9D1LE45</accession>
<dbReference type="EMBL" id="DVMW01000024">
    <property type="protein sequence ID" value="HIU35501.1"/>
    <property type="molecule type" value="Genomic_DNA"/>
</dbReference>
<dbReference type="AlphaFoldDB" id="A0A9D1LE45"/>
<sequence>MRKKKFAVLRLLADASEIDAACRALLQCGFCPQFDRETPAASYGAERGDGGENPYAAALSRLQFVLHTAGQAPLPADMFADLPGDWREKTDALYRTCRALQTEKTQLQEQAEACVQGQKKLELFGDLPVDLQDVAECAFIRVRFGHLPAESYRRMQALYGDDPYVEFFPSFFDRDEIYGMYFAPRDRAERIDAIFASMLFEPIAIPSLSGSTAQIGVEFERSLQILETELADVGRRLDAFFAREKETACALYAALAGAERLLALRAYATRCKDAYILTGLLPADRLQALLDALAPCRSVYVVQTGSVRQRPATA</sequence>
<evidence type="ECO:0000313" key="1">
    <source>
        <dbReference type="EMBL" id="HIU35501.1"/>
    </source>
</evidence>
<dbReference type="Proteomes" id="UP000824071">
    <property type="component" value="Unassembled WGS sequence"/>
</dbReference>
<gene>
    <name evidence="1" type="ORF">IAC53_02700</name>
</gene>
<reference evidence="1" key="2">
    <citation type="journal article" date="2021" name="PeerJ">
        <title>Extensive microbial diversity within the chicken gut microbiome revealed by metagenomics and culture.</title>
        <authorList>
            <person name="Gilroy R."/>
            <person name="Ravi A."/>
            <person name="Getino M."/>
            <person name="Pursley I."/>
            <person name="Horton D.L."/>
            <person name="Alikhan N.F."/>
            <person name="Baker D."/>
            <person name="Gharbi K."/>
            <person name="Hall N."/>
            <person name="Watson M."/>
            <person name="Adriaenssens E.M."/>
            <person name="Foster-Nyarko E."/>
            <person name="Jarju S."/>
            <person name="Secka A."/>
            <person name="Antonio M."/>
            <person name="Oren A."/>
            <person name="Chaudhuri R.R."/>
            <person name="La Ragione R."/>
            <person name="Hildebrand F."/>
            <person name="Pallen M.J."/>
        </authorList>
    </citation>
    <scope>NUCLEOTIDE SEQUENCE</scope>
    <source>
        <strain evidence="1">ChiGjej1B1-19959</strain>
    </source>
</reference>
<name>A0A9D1LE45_9FIRM</name>
<proteinExistence type="predicted"/>
<reference evidence="1" key="1">
    <citation type="submission" date="2020-10" db="EMBL/GenBank/DDBJ databases">
        <authorList>
            <person name="Gilroy R."/>
        </authorList>
    </citation>
    <scope>NUCLEOTIDE SEQUENCE</scope>
    <source>
        <strain evidence="1">ChiGjej1B1-19959</strain>
    </source>
</reference>
<evidence type="ECO:0000313" key="2">
    <source>
        <dbReference type="Proteomes" id="UP000824071"/>
    </source>
</evidence>